<dbReference type="Proteomes" id="UP000263268">
    <property type="component" value="Unassembled WGS sequence"/>
</dbReference>
<organism evidence="1 2">
    <name type="scientific">Xanthomarina gelatinilytica</name>
    <dbReference type="NCBI Taxonomy" id="1137281"/>
    <lineage>
        <taxon>Bacteria</taxon>
        <taxon>Pseudomonadati</taxon>
        <taxon>Bacteroidota</taxon>
        <taxon>Flavobacteriia</taxon>
        <taxon>Flavobacteriales</taxon>
        <taxon>Flavobacteriaceae</taxon>
        <taxon>Xanthomarina</taxon>
    </lineage>
</organism>
<comment type="caution">
    <text evidence="1">The sequence shown here is derived from an EMBL/GenBank/DDBJ whole genome shotgun (WGS) entry which is preliminary data.</text>
</comment>
<gene>
    <name evidence="1" type="ORF">DHV22_04450</name>
</gene>
<sequence>MKSNTKVTMPKPTKKEIDQVLNDGLILVEKSKSVTDVITRDLHHADKNNETQLTKKFDNIMDSTKDDKIKGEKLQELLEVRKQLKRFVKTQIQTLVKEKPTQLAILEDNHKVMTATLKKVNKPMIENVDGKYVDNFNESDLGKYRLVRMHKEQKADRLEERLLKWMRSEKREGLFNGTKADSKNLEMYDFESLKAVIESIEKNGL</sequence>
<name>A0A3D6BNS8_9FLAO</name>
<protein>
    <submittedName>
        <fullName evidence="1">Uncharacterized protein</fullName>
    </submittedName>
</protein>
<reference evidence="1 2" key="1">
    <citation type="journal article" date="2018" name="Nat. Biotechnol.">
        <title>A standardized bacterial taxonomy based on genome phylogeny substantially revises the tree of life.</title>
        <authorList>
            <person name="Parks D.H."/>
            <person name="Chuvochina M."/>
            <person name="Waite D.W."/>
            <person name="Rinke C."/>
            <person name="Skarshewski A."/>
            <person name="Chaumeil P.A."/>
            <person name="Hugenholtz P."/>
        </authorList>
    </citation>
    <scope>NUCLEOTIDE SEQUENCE [LARGE SCALE GENOMIC DNA]</scope>
    <source>
        <strain evidence="1">UBA10227</strain>
    </source>
</reference>
<evidence type="ECO:0000313" key="1">
    <source>
        <dbReference type="EMBL" id="HCY80896.1"/>
    </source>
</evidence>
<dbReference type="EMBL" id="DPRK01000074">
    <property type="protein sequence ID" value="HCY80896.1"/>
    <property type="molecule type" value="Genomic_DNA"/>
</dbReference>
<evidence type="ECO:0000313" key="2">
    <source>
        <dbReference type="Proteomes" id="UP000263268"/>
    </source>
</evidence>
<accession>A0A3D6BNS8</accession>
<proteinExistence type="predicted"/>
<dbReference type="AlphaFoldDB" id="A0A3D6BNS8"/>